<proteinExistence type="predicted"/>
<dbReference type="OMA" id="LNHRTHD"/>
<accession>A0A3M9KDS7</accession>
<dbReference type="EMBL" id="CP031263">
    <property type="protein sequence ID" value="AXH94205.1"/>
    <property type="molecule type" value="Genomic_DNA"/>
</dbReference>
<evidence type="ECO:0000313" key="2">
    <source>
        <dbReference type="Proteomes" id="UP000253958"/>
    </source>
</evidence>
<name>A0A3M9KDS7_9ACTN</name>
<sequence>MADVSVDVPSPLRTCIAFCEVECVVGCCGIDAVSTDPDLIEEWCRQVGSAAVIEARLQLIELIEVVEDRSRCVASDVLNHRTHDEAARRELLDFLAALDAGLAAGDASVSGADT</sequence>
<dbReference type="RefSeq" id="WP_013287776.1">
    <property type="nucleotide sequence ID" value="NZ_CBDRIO010000040.1"/>
</dbReference>
<gene>
    <name evidence="1" type="ORF">DVH21_32295</name>
</gene>
<reference evidence="1 2" key="1">
    <citation type="submission" date="2018-07" db="EMBL/GenBank/DDBJ databases">
        <authorList>
            <person name="Ye Y."/>
        </authorList>
    </citation>
    <scope>NUCLEOTIDE SEQUENCE [LARGE SCALE GENOMIC DNA]</scope>
    <source>
        <strain evidence="2">H14(2018)</strain>
    </source>
</reference>
<reference evidence="1 2" key="2">
    <citation type="submission" date="2018-08" db="EMBL/GenBank/DDBJ databases">
        <title>Streptomyces kandeliansis sp. nov., an endophytic bacterium isolated from mangrove plant.</title>
        <authorList>
            <person name="Wang R."/>
        </authorList>
    </citation>
    <scope>NUCLEOTIDE SEQUENCE [LARGE SCALE GENOMIC DNA]</scope>
    <source>
        <strain evidence="2">H14(2018)</strain>
    </source>
</reference>
<dbReference type="Pfam" id="PF19856">
    <property type="entry name" value="DUF6331"/>
    <property type="match status" value="1"/>
</dbReference>
<organism evidence="1 2">
    <name type="scientific">Micromonospora aurantiaca</name>
    <name type="common">nom. illeg.</name>
    <dbReference type="NCBI Taxonomy" id="47850"/>
    <lineage>
        <taxon>Bacteria</taxon>
        <taxon>Bacillati</taxon>
        <taxon>Actinomycetota</taxon>
        <taxon>Actinomycetes</taxon>
        <taxon>Micromonosporales</taxon>
        <taxon>Micromonosporaceae</taxon>
        <taxon>Micromonospora</taxon>
    </lineage>
</organism>
<dbReference type="AlphaFoldDB" id="A0A3M9KDS7"/>
<dbReference type="Proteomes" id="UP000253958">
    <property type="component" value="Chromosome"/>
</dbReference>
<evidence type="ECO:0000313" key="1">
    <source>
        <dbReference type="EMBL" id="AXH94205.1"/>
    </source>
</evidence>
<dbReference type="InterPro" id="IPR046294">
    <property type="entry name" value="DUF6331"/>
</dbReference>
<protein>
    <submittedName>
        <fullName evidence="1">Uncharacterized protein</fullName>
    </submittedName>
</protein>